<keyword evidence="3 12" id="KW-0813">Transport</keyword>
<evidence type="ECO:0000256" key="10">
    <source>
        <dbReference type="ARBA" id="ARBA00034269"/>
    </source>
</evidence>
<keyword evidence="9 12" id="KW-0472">Membrane</keyword>
<dbReference type="InterPro" id="IPR004488">
    <property type="entry name" value="Mg/Co-transport_prot_CorA"/>
</dbReference>
<feature type="transmembrane region" description="Helical" evidence="12">
    <location>
        <begin position="334"/>
        <end position="354"/>
    </location>
</feature>
<dbReference type="SUPFAM" id="SSF143865">
    <property type="entry name" value="CorA soluble domain-like"/>
    <property type="match status" value="1"/>
</dbReference>
<comment type="caution">
    <text evidence="13">The sequence shown here is derived from an EMBL/GenBank/DDBJ whole genome shotgun (WGS) entry which is preliminary data.</text>
</comment>
<accession>A0A972FNR5</accession>
<dbReference type="EMBL" id="JAAMPU010000107">
    <property type="protein sequence ID" value="NMH29088.1"/>
    <property type="molecule type" value="Genomic_DNA"/>
</dbReference>
<protein>
    <recommendedName>
        <fullName evidence="12">Magnesium transport protein CorA</fullName>
    </recommendedName>
</protein>
<dbReference type="InterPro" id="IPR002523">
    <property type="entry name" value="MgTranspt_CorA/ZnTranspt_ZntB"/>
</dbReference>
<comment type="similarity">
    <text evidence="2 12">Belongs to the CorA metal ion transporter (MIT) (TC 1.A.35) family.</text>
</comment>
<dbReference type="FunFam" id="1.20.58.340:FF:000004">
    <property type="entry name" value="Magnesium transport protein CorA"/>
    <property type="match status" value="1"/>
</dbReference>
<dbReference type="AlphaFoldDB" id="A0A972FNR5"/>
<reference evidence="13" key="1">
    <citation type="submission" date="2020-02" db="EMBL/GenBank/DDBJ databases">
        <title>Flavobacterium sp. genome.</title>
        <authorList>
            <person name="Jung H.S."/>
            <person name="Baek J.H."/>
            <person name="Jeon C.O."/>
        </authorList>
    </citation>
    <scope>NUCLEOTIDE SEQUENCE</scope>
    <source>
        <strain evidence="13">SE-s28</strain>
    </source>
</reference>
<evidence type="ECO:0000256" key="12">
    <source>
        <dbReference type="RuleBase" id="RU362010"/>
    </source>
</evidence>
<evidence type="ECO:0000256" key="9">
    <source>
        <dbReference type="ARBA" id="ARBA00023136"/>
    </source>
</evidence>
<dbReference type="PANTHER" id="PTHR46494">
    <property type="entry name" value="CORA FAMILY METAL ION TRANSPORTER (EUROFUNG)"/>
    <property type="match status" value="1"/>
</dbReference>
<comment type="catalytic activity">
    <reaction evidence="10">
        <text>Mg(2+)(in) = Mg(2+)(out)</text>
        <dbReference type="Rhea" id="RHEA:29827"/>
        <dbReference type="ChEBI" id="CHEBI:18420"/>
    </reaction>
</comment>
<dbReference type="Gene3D" id="3.30.460.20">
    <property type="entry name" value="CorA soluble domain-like"/>
    <property type="match status" value="1"/>
</dbReference>
<dbReference type="CDD" id="cd12828">
    <property type="entry name" value="TmCorA-like_1"/>
    <property type="match status" value="1"/>
</dbReference>
<keyword evidence="4 12" id="KW-1003">Cell membrane</keyword>
<name>A0A972FNR5_9FLAO</name>
<evidence type="ECO:0000256" key="1">
    <source>
        <dbReference type="ARBA" id="ARBA00004651"/>
    </source>
</evidence>
<keyword evidence="14" id="KW-1185">Reference proteome</keyword>
<keyword evidence="5 12" id="KW-0812">Transmembrane</keyword>
<evidence type="ECO:0000256" key="7">
    <source>
        <dbReference type="ARBA" id="ARBA00022989"/>
    </source>
</evidence>
<dbReference type="PANTHER" id="PTHR46494:SF1">
    <property type="entry name" value="CORA FAMILY METAL ION TRANSPORTER (EUROFUNG)"/>
    <property type="match status" value="1"/>
</dbReference>
<organism evidence="13 14">
    <name type="scientific">Flavobacterium silvaticum</name>
    <dbReference type="NCBI Taxonomy" id="1852020"/>
    <lineage>
        <taxon>Bacteria</taxon>
        <taxon>Pseudomonadati</taxon>
        <taxon>Bacteroidota</taxon>
        <taxon>Flavobacteriia</taxon>
        <taxon>Flavobacteriales</taxon>
        <taxon>Flavobacteriaceae</taxon>
        <taxon>Flavobacterium</taxon>
    </lineage>
</organism>
<proteinExistence type="inferred from homology"/>
<dbReference type="GO" id="GO:0005886">
    <property type="term" value="C:plasma membrane"/>
    <property type="evidence" value="ECO:0007669"/>
    <property type="project" value="UniProtKB-SubCell"/>
</dbReference>
<evidence type="ECO:0000256" key="5">
    <source>
        <dbReference type="ARBA" id="ARBA00022692"/>
    </source>
</evidence>
<evidence type="ECO:0000256" key="11">
    <source>
        <dbReference type="ARBA" id="ARBA00045497"/>
    </source>
</evidence>
<keyword evidence="6 12" id="KW-0460">Magnesium</keyword>
<evidence type="ECO:0000256" key="4">
    <source>
        <dbReference type="ARBA" id="ARBA00022475"/>
    </source>
</evidence>
<comment type="function">
    <text evidence="11">Mediates influx of magnesium ions. Alternates between open and closed states. Activated by low cytoplasmic Mg(2+) levels. Inactive when cytoplasmic Mg(2+) levels are high.</text>
</comment>
<feature type="transmembrane region" description="Helical" evidence="12">
    <location>
        <begin position="303"/>
        <end position="322"/>
    </location>
</feature>
<evidence type="ECO:0000256" key="2">
    <source>
        <dbReference type="ARBA" id="ARBA00009765"/>
    </source>
</evidence>
<dbReference type="GO" id="GO:0015087">
    <property type="term" value="F:cobalt ion transmembrane transporter activity"/>
    <property type="evidence" value="ECO:0007669"/>
    <property type="project" value="UniProtKB-UniRule"/>
</dbReference>
<evidence type="ECO:0000313" key="13">
    <source>
        <dbReference type="EMBL" id="NMH29088.1"/>
    </source>
</evidence>
<sequence>MRRIKYKQVRKVQPNFFEYTGMYKDEPVAMQLFIYNEEGYEEYKDVNLQRVQKEISDPNQHHDVKWLNVHGLHQTDLIRELGTMLEIEPAITGDVVNVAKRSRMEELDEVLFFSIKSVLAEEETDVIRVEQISFLLKGNLLISFQERKSDFFSHIRERIRTGAGVVRRKKNGYLLYLMLDAVMENFFITLEQFEDDIEKLLIDSKSEQGRILLEKIEKVRECLNFLKRSVIPLRDALYNLKNMDKDSDFKGFEDTSLVFFGRLHQKALEILDQIDNDLNSVETASNLYYASQSQRMNAIMKTLTIFSVIFMPLTFIVGVYGMNFDNMPELKTQNGYYVIWGIMIICVIGMTTYFRRKKWF</sequence>
<dbReference type="SUPFAM" id="SSF144083">
    <property type="entry name" value="Magnesium transport protein CorA, transmembrane region"/>
    <property type="match status" value="1"/>
</dbReference>
<dbReference type="Gene3D" id="1.20.58.340">
    <property type="entry name" value="Magnesium transport protein CorA, transmembrane region"/>
    <property type="match status" value="2"/>
</dbReference>
<keyword evidence="8 12" id="KW-0406">Ion transport</keyword>
<comment type="subcellular location">
    <subcellularLocation>
        <location evidence="1">Cell membrane</location>
        <topology evidence="1">Multi-pass membrane protein</topology>
    </subcellularLocation>
    <subcellularLocation>
        <location evidence="12">Membrane</location>
        <topology evidence="12">Multi-pass membrane protein</topology>
    </subcellularLocation>
</comment>
<dbReference type="GO" id="GO:0015095">
    <property type="term" value="F:magnesium ion transmembrane transporter activity"/>
    <property type="evidence" value="ECO:0007669"/>
    <property type="project" value="UniProtKB-UniRule"/>
</dbReference>
<dbReference type="InterPro" id="IPR045861">
    <property type="entry name" value="CorA_cytoplasmic_dom"/>
</dbReference>
<evidence type="ECO:0000313" key="14">
    <source>
        <dbReference type="Proteomes" id="UP000712080"/>
    </source>
</evidence>
<dbReference type="RefSeq" id="WP_169528178.1">
    <property type="nucleotide sequence ID" value="NZ_JAAMPU010000107.1"/>
</dbReference>
<dbReference type="GO" id="GO:0000287">
    <property type="term" value="F:magnesium ion binding"/>
    <property type="evidence" value="ECO:0007669"/>
    <property type="project" value="TreeGrafter"/>
</dbReference>
<dbReference type="Proteomes" id="UP000712080">
    <property type="component" value="Unassembled WGS sequence"/>
</dbReference>
<dbReference type="InterPro" id="IPR045863">
    <property type="entry name" value="CorA_TM1_TM2"/>
</dbReference>
<dbReference type="NCBIfam" id="TIGR00383">
    <property type="entry name" value="corA"/>
    <property type="match status" value="1"/>
</dbReference>
<evidence type="ECO:0000256" key="8">
    <source>
        <dbReference type="ARBA" id="ARBA00023065"/>
    </source>
</evidence>
<gene>
    <name evidence="12 13" type="primary">corA</name>
    <name evidence="13" type="ORF">G6047_13685</name>
</gene>
<dbReference type="GO" id="GO:0050897">
    <property type="term" value="F:cobalt ion binding"/>
    <property type="evidence" value="ECO:0007669"/>
    <property type="project" value="TreeGrafter"/>
</dbReference>
<evidence type="ECO:0000256" key="3">
    <source>
        <dbReference type="ARBA" id="ARBA00022448"/>
    </source>
</evidence>
<keyword evidence="7 12" id="KW-1133">Transmembrane helix</keyword>
<dbReference type="Pfam" id="PF01544">
    <property type="entry name" value="CorA"/>
    <property type="match status" value="1"/>
</dbReference>
<evidence type="ECO:0000256" key="6">
    <source>
        <dbReference type="ARBA" id="ARBA00022842"/>
    </source>
</evidence>